<gene>
    <name evidence="1" type="ORF">SCALOS_LOCUS3944</name>
</gene>
<name>A0ACA9LBY9_9GLOM</name>
<dbReference type="Proteomes" id="UP000789860">
    <property type="component" value="Unassembled WGS sequence"/>
</dbReference>
<evidence type="ECO:0000313" key="1">
    <source>
        <dbReference type="EMBL" id="CAG8517863.1"/>
    </source>
</evidence>
<accession>A0ACA9LBY9</accession>
<dbReference type="EMBL" id="CAJVPM010004847">
    <property type="protein sequence ID" value="CAG8517863.1"/>
    <property type="molecule type" value="Genomic_DNA"/>
</dbReference>
<comment type="caution">
    <text evidence="1">The sequence shown here is derived from an EMBL/GenBank/DDBJ whole genome shotgun (WGS) entry which is preliminary data.</text>
</comment>
<proteinExistence type="predicted"/>
<sequence length="64" mass="7077">LDKLTHGSDLWVVGGCDHNPDTPPRSTRGYSSVLNWAKKCNRLVGQSVNRTFVKVNRLVANLAN</sequence>
<reference evidence="1" key="1">
    <citation type="submission" date="2021-06" db="EMBL/GenBank/DDBJ databases">
        <authorList>
            <person name="Kallberg Y."/>
            <person name="Tangrot J."/>
            <person name="Rosling A."/>
        </authorList>
    </citation>
    <scope>NUCLEOTIDE SEQUENCE</scope>
    <source>
        <strain evidence="1">AU212A</strain>
    </source>
</reference>
<protein>
    <submittedName>
        <fullName evidence="1">3522_t:CDS:1</fullName>
    </submittedName>
</protein>
<feature type="non-terminal residue" evidence="1">
    <location>
        <position position="1"/>
    </location>
</feature>
<organism evidence="1 2">
    <name type="scientific">Scutellospora calospora</name>
    <dbReference type="NCBI Taxonomy" id="85575"/>
    <lineage>
        <taxon>Eukaryota</taxon>
        <taxon>Fungi</taxon>
        <taxon>Fungi incertae sedis</taxon>
        <taxon>Mucoromycota</taxon>
        <taxon>Glomeromycotina</taxon>
        <taxon>Glomeromycetes</taxon>
        <taxon>Diversisporales</taxon>
        <taxon>Gigasporaceae</taxon>
        <taxon>Scutellospora</taxon>
    </lineage>
</organism>
<evidence type="ECO:0000313" key="2">
    <source>
        <dbReference type="Proteomes" id="UP000789860"/>
    </source>
</evidence>
<keyword evidence="2" id="KW-1185">Reference proteome</keyword>